<protein>
    <submittedName>
        <fullName evidence="1">Uncharacterized protein</fullName>
    </submittedName>
</protein>
<organism evidence="1 2">
    <name type="scientific">Paenibacillus filicis</name>
    <dbReference type="NCBI Taxonomy" id="669464"/>
    <lineage>
        <taxon>Bacteria</taxon>
        <taxon>Bacillati</taxon>
        <taxon>Bacillota</taxon>
        <taxon>Bacilli</taxon>
        <taxon>Bacillales</taxon>
        <taxon>Paenibacillaceae</taxon>
        <taxon>Paenibacillus</taxon>
    </lineage>
</organism>
<keyword evidence="2" id="KW-1185">Reference proteome</keyword>
<name>A0ABU9DQE6_9BACL</name>
<proteinExistence type="predicted"/>
<accession>A0ABU9DQE6</accession>
<evidence type="ECO:0000313" key="2">
    <source>
        <dbReference type="Proteomes" id="UP001469365"/>
    </source>
</evidence>
<dbReference type="EMBL" id="JBBPCC010000014">
    <property type="protein sequence ID" value="MEK8130305.1"/>
    <property type="molecule type" value="Genomic_DNA"/>
</dbReference>
<reference evidence="1 2" key="1">
    <citation type="submission" date="2024-04" db="EMBL/GenBank/DDBJ databases">
        <title>draft genome sequnece of Paenibacillus filicis.</title>
        <authorList>
            <person name="Kim D.-U."/>
        </authorList>
    </citation>
    <scope>NUCLEOTIDE SEQUENCE [LARGE SCALE GENOMIC DNA]</scope>
    <source>
        <strain evidence="1 2">KACC14197</strain>
    </source>
</reference>
<comment type="caution">
    <text evidence="1">The sequence shown here is derived from an EMBL/GenBank/DDBJ whole genome shotgun (WGS) entry which is preliminary data.</text>
</comment>
<sequence length="53" mass="5993">MKKAIVTEYIVGKILAEDIYNKQNVLLLKAGNRVTPVVVNRLKVNNVVSVWIK</sequence>
<gene>
    <name evidence="1" type="ORF">WMW72_20580</name>
</gene>
<dbReference type="Proteomes" id="UP001469365">
    <property type="component" value="Unassembled WGS sequence"/>
</dbReference>
<evidence type="ECO:0000313" key="1">
    <source>
        <dbReference type="EMBL" id="MEK8130305.1"/>
    </source>
</evidence>
<dbReference type="RefSeq" id="WP_341417439.1">
    <property type="nucleotide sequence ID" value="NZ_JBBPCC010000014.1"/>
</dbReference>